<dbReference type="InterPro" id="IPR001387">
    <property type="entry name" value="Cro/C1-type_HTH"/>
</dbReference>
<protein>
    <submittedName>
        <fullName evidence="2">Helix-turn-helix domain protein</fullName>
    </submittedName>
</protein>
<reference evidence="3" key="2">
    <citation type="submission" date="2011-02" db="EMBL/GenBank/DDBJ databases">
        <title>The complete genome of Syntrophobotulus glycolicus DSM 8271.</title>
        <authorList>
            <person name="Lucas S."/>
            <person name="Copeland A."/>
            <person name="Lapidus A."/>
            <person name="Bruce D."/>
            <person name="Goodwin L."/>
            <person name="Pitluck S."/>
            <person name="Kyrpides N."/>
            <person name="Mavromatis K."/>
            <person name="Pagani I."/>
            <person name="Ivanova N."/>
            <person name="Mikhailova N."/>
            <person name="Chertkov O."/>
            <person name="Held B."/>
            <person name="Detter J.C."/>
            <person name="Tapia R."/>
            <person name="Han C."/>
            <person name="Land M."/>
            <person name="Hauser L."/>
            <person name="Markowitz V."/>
            <person name="Cheng J.-F."/>
            <person name="Hugenholtz P."/>
            <person name="Woyke T."/>
            <person name="Wu D."/>
            <person name="Spring S."/>
            <person name="Schroeder M."/>
            <person name="Brambilla E."/>
            <person name="Klenk H.-P."/>
            <person name="Eisen J.A."/>
        </authorList>
    </citation>
    <scope>NUCLEOTIDE SEQUENCE [LARGE SCALE GENOMIC DNA]</scope>
    <source>
        <strain evidence="3">DSM 8271 / FlGlyR</strain>
    </source>
</reference>
<dbReference type="SMART" id="SM00530">
    <property type="entry name" value="HTH_XRE"/>
    <property type="match status" value="1"/>
</dbReference>
<evidence type="ECO:0000313" key="3">
    <source>
        <dbReference type="Proteomes" id="UP000007488"/>
    </source>
</evidence>
<organism evidence="2 3">
    <name type="scientific">Syntrophobotulus glycolicus (strain DSM 8271 / FlGlyR)</name>
    <dbReference type="NCBI Taxonomy" id="645991"/>
    <lineage>
        <taxon>Bacteria</taxon>
        <taxon>Bacillati</taxon>
        <taxon>Bacillota</taxon>
        <taxon>Clostridia</taxon>
        <taxon>Eubacteriales</taxon>
        <taxon>Desulfitobacteriaceae</taxon>
        <taxon>Syntrophobotulus</taxon>
    </lineage>
</organism>
<dbReference type="AlphaFoldDB" id="F0T1T4"/>
<feature type="domain" description="HTH cro/C1-type" evidence="1">
    <location>
        <begin position="3"/>
        <end position="60"/>
    </location>
</feature>
<dbReference type="Gene3D" id="1.10.260.40">
    <property type="entry name" value="lambda repressor-like DNA-binding domains"/>
    <property type="match status" value="1"/>
</dbReference>
<dbReference type="KEGG" id="sgy:Sgly_0849"/>
<name>F0T1T4_SYNGF</name>
<sequence>MTIQQLLQDRQMSRYRLSKISGIPWATLADIYSGKTHLDRCGAGTLSKLSKALGLSIEELLALEAGPEKHTAAGNTNKKTYLETGLSQSVQKAIKDYLQGEKEQVGYLDCLWNELYGAINADLWAGLIAEEQASYLRVKYLGTERKEDDMTD</sequence>
<keyword evidence="3" id="KW-1185">Reference proteome</keyword>
<dbReference type="RefSeq" id="WP_013624069.1">
    <property type="nucleotide sequence ID" value="NC_015172.1"/>
</dbReference>
<accession>F0T1T4</accession>
<dbReference type="SUPFAM" id="SSF47413">
    <property type="entry name" value="lambda repressor-like DNA-binding domains"/>
    <property type="match status" value="1"/>
</dbReference>
<proteinExistence type="predicted"/>
<reference evidence="2 3" key="1">
    <citation type="journal article" date="2011" name="Stand. Genomic Sci.">
        <title>Complete genome sequence of Syntrophobotulus glycolicus type strain (FlGlyR).</title>
        <authorList>
            <person name="Han C."/>
            <person name="Mwirichia R."/>
            <person name="Chertkov O."/>
            <person name="Held B."/>
            <person name="Lapidus A."/>
            <person name="Nolan M."/>
            <person name="Lucas S."/>
            <person name="Hammon N."/>
            <person name="Deshpande S."/>
            <person name="Cheng J.F."/>
            <person name="Tapia R."/>
            <person name="Goodwin L."/>
            <person name="Pitluck S."/>
            <person name="Huntemann M."/>
            <person name="Liolios K."/>
            <person name="Ivanova N."/>
            <person name="Pagani I."/>
            <person name="Mavromatis K."/>
            <person name="Ovchinikova G."/>
            <person name="Pati A."/>
            <person name="Chen A."/>
            <person name="Palaniappan K."/>
            <person name="Land M."/>
            <person name="Hauser L."/>
            <person name="Brambilla E.M."/>
            <person name="Rohde M."/>
            <person name="Spring S."/>
            <person name="Sikorski J."/>
            <person name="Goker M."/>
            <person name="Woyke T."/>
            <person name="Bristow J."/>
            <person name="Eisen J.A."/>
            <person name="Markowitz V."/>
            <person name="Hugenholtz P."/>
            <person name="Kyrpides N.C."/>
            <person name="Klenk H.P."/>
            <person name="Detter J.C."/>
        </authorList>
    </citation>
    <scope>NUCLEOTIDE SEQUENCE [LARGE SCALE GENOMIC DNA]</scope>
    <source>
        <strain evidence="3">DSM 8271 / FlGlyR</strain>
    </source>
</reference>
<dbReference type="HOGENOM" id="CLU_1747263_0_0_9"/>
<dbReference type="Pfam" id="PF13443">
    <property type="entry name" value="HTH_26"/>
    <property type="match status" value="1"/>
</dbReference>
<evidence type="ECO:0000259" key="1">
    <source>
        <dbReference type="PROSITE" id="PS50943"/>
    </source>
</evidence>
<dbReference type="EMBL" id="CP002547">
    <property type="protein sequence ID" value="ADY55198.1"/>
    <property type="molecule type" value="Genomic_DNA"/>
</dbReference>
<evidence type="ECO:0000313" key="2">
    <source>
        <dbReference type="EMBL" id="ADY55198.1"/>
    </source>
</evidence>
<dbReference type="OrthoDB" id="2055436at2"/>
<dbReference type="GO" id="GO:0003677">
    <property type="term" value="F:DNA binding"/>
    <property type="evidence" value="ECO:0007669"/>
    <property type="project" value="InterPro"/>
</dbReference>
<gene>
    <name evidence="2" type="ordered locus">Sgly_0849</name>
</gene>
<dbReference type="InterPro" id="IPR010982">
    <property type="entry name" value="Lambda_DNA-bd_dom_sf"/>
</dbReference>
<dbReference type="Proteomes" id="UP000007488">
    <property type="component" value="Chromosome"/>
</dbReference>
<dbReference type="eggNOG" id="ENOG502ZBJ5">
    <property type="taxonomic scope" value="Bacteria"/>
</dbReference>
<dbReference type="PROSITE" id="PS50943">
    <property type="entry name" value="HTH_CROC1"/>
    <property type="match status" value="1"/>
</dbReference>